<dbReference type="InterPro" id="IPR036388">
    <property type="entry name" value="WH-like_DNA-bd_sf"/>
</dbReference>
<comment type="caution">
    <text evidence="7">The sequence shown here is derived from an EMBL/GenBank/DDBJ whole genome shotgun (WGS) entry which is preliminary data.</text>
</comment>
<dbReference type="Gene3D" id="1.10.1740.10">
    <property type="match status" value="1"/>
</dbReference>
<keyword evidence="8" id="KW-1185">Reference proteome</keyword>
<dbReference type="InterPro" id="IPR013325">
    <property type="entry name" value="RNA_pol_sigma_r2"/>
</dbReference>
<dbReference type="PANTHER" id="PTHR43133:SF51">
    <property type="entry name" value="RNA POLYMERASE SIGMA FACTOR"/>
    <property type="match status" value="1"/>
</dbReference>
<gene>
    <name evidence="7" type="ORF">K8352_17430</name>
</gene>
<dbReference type="InterPro" id="IPR013249">
    <property type="entry name" value="RNA_pol_sigma70_r4_t2"/>
</dbReference>
<dbReference type="GO" id="GO:0006352">
    <property type="term" value="P:DNA-templated transcription initiation"/>
    <property type="evidence" value="ECO:0007669"/>
    <property type="project" value="InterPro"/>
</dbReference>
<evidence type="ECO:0000259" key="6">
    <source>
        <dbReference type="Pfam" id="PF08281"/>
    </source>
</evidence>
<evidence type="ECO:0000259" key="5">
    <source>
        <dbReference type="Pfam" id="PF04542"/>
    </source>
</evidence>
<dbReference type="CDD" id="cd06171">
    <property type="entry name" value="Sigma70_r4"/>
    <property type="match status" value="1"/>
</dbReference>
<dbReference type="GO" id="GO:0003677">
    <property type="term" value="F:DNA binding"/>
    <property type="evidence" value="ECO:0007669"/>
    <property type="project" value="InterPro"/>
</dbReference>
<dbReference type="Gene3D" id="1.10.10.10">
    <property type="entry name" value="Winged helix-like DNA-binding domain superfamily/Winged helix DNA-binding domain"/>
    <property type="match status" value="1"/>
</dbReference>
<feature type="domain" description="RNA polymerase sigma factor 70 region 4 type 2" evidence="6">
    <location>
        <begin position="141"/>
        <end position="190"/>
    </location>
</feature>
<evidence type="ECO:0000313" key="7">
    <source>
        <dbReference type="EMBL" id="MCG2462547.1"/>
    </source>
</evidence>
<organism evidence="7 8">
    <name type="scientific">Cerina litoralis</name>
    <dbReference type="NCBI Taxonomy" id="2874477"/>
    <lineage>
        <taxon>Bacteria</taxon>
        <taxon>Pseudomonadati</taxon>
        <taxon>Bacteroidota</taxon>
        <taxon>Flavobacteriia</taxon>
        <taxon>Flavobacteriales</taxon>
        <taxon>Flavobacteriaceae</taxon>
        <taxon>Cerina</taxon>
    </lineage>
</organism>
<comment type="similarity">
    <text evidence="1">Belongs to the sigma-70 factor family. ECF subfamily.</text>
</comment>
<feature type="domain" description="RNA polymerase sigma-70 region 2" evidence="5">
    <location>
        <begin position="38"/>
        <end position="104"/>
    </location>
</feature>
<dbReference type="EMBL" id="JAIRBC010000035">
    <property type="protein sequence ID" value="MCG2462547.1"/>
    <property type="molecule type" value="Genomic_DNA"/>
</dbReference>
<evidence type="ECO:0000256" key="3">
    <source>
        <dbReference type="ARBA" id="ARBA00023082"/>
    </source>
</evidence>
<dbReference type="InterPro" id="IPR013324">
    <property type="entry name" value="RNA_pol_sigma_r3/r4-like"/>
</dbReference>
<dbReference type="Pfam" id="PF04542">
    <property type="entry name" value="Sigma70_r2"/>
    <property type="match status" value="1"/>
</dbReference>
<proteinExistence type="inferred from homology"/>
<evidence type="ECO:0000256" key="2">
    <source>
        <dbReference type="ARBA" id="ARBA00023015"/>
    </source>
</evidence>
<evidence type="ECO:0000256" key="4">
    <source>
        <dbReference type="ARBA" id="ARBA00023163"/>
    </source>
</evidence>
<keyword evidence="4" id="KW-0804">Transcription</keyword>
<evidence type="ECO:0000256" key="1">
    <source>
        <dbReference type="ARBA" id="ARBA00010641"/>
    </source>
</evidence>
<keyword evidence="3" id="KW-0731">Sigma factor</keyword>
<sequence length="230" mass="26980">MSHCSAQRKEGAIPTQAMSDYVIVEKVLQGETELFEILMRRYNELLYRSIRSYLDREVEVEDIMQDAYIKAFQKLYQFRNEAKFSTWLVRIGINEALQYKRKSKKNRTIDLTQESGVIQIADTSIMNPENKTIHRESAAFIEKAIDALPPKYKIVYILQEVEGMDISEISKSLDLTNSNVKVRLHRARNMMKEYLFKATKTQNVFEFGNHKCDRLVENVMKRIQTLQPTK</sequence>
<dbReference type="InterPro" id="IPR014284">
    <property type="entry name" value="RNA_pol_sigma-70_dom"/>
</dbReference>
<keyword evidence="2" id="KW-0805">Transcription regulation</keyword>
<dbReference type="Proteomes" id="UP001200642">
    <property type="component" value="Unassembled WGS sequence"/>
</dbReference>
<dbReference type="GO" id="GO:0016987">
    <property type="term" value="F:sigma factor activity"/>
    <property type="evidence" value="ECO:0007669"/>
    <property type="project" value="UniProtKB-KW"/>
</dbReference>
<dbReference type="InterPro" id="IPR039425">
    <property type="entry name" value="RNA_pol_sigma-70-like"/>
</dbReference>
<dbReference type="SUPFAM" id="SSF88946">
    <property type="entry name" value="Sigma2 domain of RNA polymerase sigma factors"/>
    <property type="match status" value="1"/>
</dbReference>
<dbReference type="SUPFAM" id="SSF88659">
    <property type="entry name" value="Sigma3 and sigma4 domains of RNA polymerase sigma factors"/>
    <property type="match status" value="1"/>
</dbReference>
<name>A0AAE3EZH6_9FLAO</name>
<evidence type="ECO:0000313" key="8">
    <source>
        <dbReference type="Proteomes" id="UP001200642"/>
    </source>
</evidence>
<reference evidence="7" key="1">
    <citation type="submission" date="2023-02" db="EMBL/GenBank/DDBJ databases">
        <title>Genome of Flavobacteriaceae gen. nov. sp. strain F89.</title>
        <authorList>
            <person name="Wang Y."/>
        </authorList>
    </citation>
    <scope>NUCLEOTIDE SEQUENCE</scope>
    <source>
        <strain evidence="7">F89</strain>
    </source>
</reference>
<dbReference type="PANTHER" id="PTHR43133">
    <property type="entry name" value="RNA POLYMERASE ECF-TYPE SIGMA FACTO"/>
    <property type="match status" value="1"/>
</dbReference>
<dbReference type="RefSeq" id="WP_317903684.1">
    <property type="nucleotide sequence ID" value="NZ_JAIRBC010000035.1"/>
</dbReference>
<dbReference type="AlphaFoldDB" id="A0AAE3EZH6"/>
<dbReference type="NCBIfam" id="NF008888">
    <property type="entry name" value="PRK11922.1"/>
    <property type="match status" value="1"/>
</dbReference>
<accession>A0AAE3EZH6</accession>
<protein>
    <submittedName>
        <fullName evidence="7">RNA polymerase sigma factor</fullName>
    </submittedName>
</protein>
<dbReference type="Pfam" id="PF08281">
    <property type="entry name" value="Sigma70_r4_2"/>
    <property type="match status" value="1"/>
</dbReference>
<dbReference type="InterPro" id="IPR007627">
    <property type="entry name" value="RNA_pol_sigma70_r2"/>
</dbReference>
<dbReference type="NCBIfam" id="TIGR02937">
    <property type="entry name" value="sigma70-ECF"/>
    <property type="match status" value="1"/>
</dbReference>